<comment type="subcellular location">
    <subcellularLocation>
        <location evidence="1 7">Cell membrane</location>
        <topology evidence="1 7">Multi-pass membrane protein</topology>
    </subcellularLocation>
</comment>
<dbReference type="EMBL" id="QUAB01000032">
    <property type="protein sequence ID" value="REJ06752.1"/>
    <property type="molecule type" value="Genomic_DNA"/>
</dbReference>
<dbReference type="Pfam" id="PF00528">
    <property type="entry name" value="BPD_transp_1"/>
    <property type="match status" value="1"/>
</dbReference>
<evidence type="ECO:0000313" key="9">
    <source>
        <dbReference type="EMBL" id="REJ06752.1"/>
    </source>
</evidence>
<evidence type="ECO:0000256" key="2">
    <source>
        <dbReference type="ARBA" id="ARBA00022448"/>
    </source>
</evidence>
<dbReference type="InterPro" id="IPR035906">
    <property type="entry name" value="MetI-like_sf"/>
</dbReference>
<reference evidence="9 10" key="1">
    <citation type="submission" date="2018-08" db="EMBL/GenBank/DDBJ databases">
        <title>Isolation, diversity and antifungal activity of Actinobacteria from cow dung.</title>
        <authorList>
            <person name="Ling L."/>
        </authorList>
    </citation>
    <scope>NUCLEOTIDE SEQUENCE [LARGE SCALE GENOMIC DNA]</scope>
    <source>
        <strain evidence="9 10">NEAU-LLE</strain>
    </source>
</reference>
<gene>
    <name evidence="9" type="ORF">DY023_05200</name>
</gene>
<feature type="transmembrane region" description="Helical" evidence="7">
    <location>
        <begin position="283"/>
        <end position="302"/>
    </location>
</feature>
<feature type="domain" description="ABC transmembrane type-1" evidence="8">
    <location>
        <begin position="100"/>
        <end position="299"/>
    </location>
</feature>
<feature type="transmembrane region" description="Helical" evidence="7">
    <location>
        <begin position="104"/>
        <end position="123"/>
    </location>
</feature>
<dbReference type="Gene3D" id="1.10.3720.10">
    <property type="entry name" value="MetI-like"/>
    <property type="match status" value="1"/>
</dbReference>
<organism evidence="9 10">
    <name type="scientific">Microbacterium bovistercoris</name>
    <dbReference type="NCBI Taxonomy" id="2293570"/>
    <lineage>
        <taxon>Bacteria</taxon>
        <taxon>Bacillati</taxon>
        <taxon>Actinomycetota</taxon>
        <taxon>Actinomycetes</taxon>
        <taxon>Micrococcales</taxon>
        <taxon>Microbacteriaceae</taxon>
        <taxon>Microbacterium</taxon>
    </lineage>
</organism>
<sequence>MVTDAPPEADILPPKPDLGHVRAEHGVIKESLGYRVFQVVNVVALLLICAVTLYPFINLVAKAFSSEGYIAAGEVNLIPRGFNIETFQAVLGDGLFWTNYGNTVIYTVVATAISMFLTTTYAYAISRPDLKGRTFFIGVAVFTMFFSGGLIPNYILVASWLGWRNTIWAVVVPGALSVFNLLVMKSFFENFPAELEEAAAIDGLSTYGVFFRIVLPLSKAVLATMTLFYAVGMWNSWFGAFLYIDDKNLFPVTVYLRNLIASATGTTDLAGTAAETTQVAANIQSVTMLLTVLPIVCLYPFIQRYFVSGVMLGSVKG</sequence>
<keyword evidence="4 7" id="KW-0812">Transmembrane</keyword>
<dbReference type="CDD" id="cd06261">
    <property type="entry name" value="TM_PBP2"/>
    <property type="match status" value="1"/>
</dbReference>
<dbReference type="Proteomes" id="UP000262172">
    <property type="component" value="Unassembled WGS sequence"/>
</dbReference>
<dbReference type="GO" id="GO:0005886">
    <property type="term" value="C:plasma membrane"/>
    <property type="evidence" value="ECO:0007669"/>
    <property type="project" value="UniProtKB-SubCell"/>
</dbReference>
<evidence type="ECO:0000259" key="8">
    <source>
        <dbReference type="PROSITE" id="PS50928"/>
    </source>
</evidence>
<keyword evidence="10" id="KW-1185">Reference proteome</keyword>
<comment type="similarity">
    <text evidence="7">Belongs to the binding-protein-dependent transport system permease family.</text>
</comment>
<evidence type="ECO:0000256" key="7">
    <source>
        <dbReference type="RuleBase" id="RU363032"/>
    </source>
</evidence>
<evidence type="ECO:0000256" key="4">
    <source>
        <dbReference type="ARBA" id="ARBA00022692"/>
    </source>
</evidence>
<name>A0A371NVP6_9MICO</name>
<dbReference type="AlphaFoldDB" id="A0A371NVP6"/>
<evidence type="ECO:0000256" key="6">
    <source>
        <dbReference type="ARBA" id="ARBA00023136"/>
    </source>
</evidence>
<dbReference type="OrthoDB" id="2063054at2"/>
<protein>
    <submittedName>
        <fullName evidence="9">Carbohydrate ABC transporter permease</fullName>
    </submittedName>
</protein>
<dbReference type="GO" id="GO:0055085">
    <property type="term" value="P:transmembrane transport"/>
    <property type="evidence" value="ECO:0007669"/>
    <property type="project" value="InterPro"/>
</dbReference>
<evidence type="ECO:0000256" key="5">
    <source>
        <dbReference type="ARBA" id="ARBA00022989"/>
    </source>
</evidence>
<comment type="caution">
    <text evidence="9">The sequence shown here is derived from an EMBL/GenBank/DDBJ whole genome shotgun (WGS) entry which is preliminary data.</text>
</comment>
<dbReference type="PANTHER" id="PTHR43744:SF9">
    <property type="entry name" value="POLYGALACTURONAN_RHAMNOGALACTURONAN TRANSPORT SYSTEM PERMEASE PROTEIN YTCP"/>
    <property type="match status" value="1"/>
</dbReference>
<keyword evidence="2 7" id="KW-0813">Transport</keyword>
<feature type="transmembrane region" description="Helical" evidence="7">
    <location>
        <begin position="167"/>
        <end position="188"/>
    </location>
</feature>
<evidence type="ECO:0000256" key="3">
    <source>
        <dbReference type="ARBA" id="ARBA00022475"/>
    </source>
</evidence>
<dbReference type="SUPFAM" id="SSF161098">
    <property type="entry name" value="MetI-like"/>
    <property type="match status" value="1"/>
</dbReference>
<keyword evidence="3" id="KW-1003">Cell membrane</keyword>
<feature type="transmembrane region" description="Helical" evidence="7">
    <location>
        <begin position="135"/>
        <end position="155"/>
    </location>
</feature>
<dbReference type="InterPro" id="IPR000515">
    <property type="entry name" value="MetI-like"/>
</dbReference>
<evidence type="ECO:0000313" key="10">
    <source>
        <dbReference type="Proteomes" id="UP000262172"/>
    </source>
</evidence>
<dbReference type="RefSeq" id="WP_116241283.1">
    <property type="nucleotide sequence ID" value="NZ_QUAB01000032.1"/>
</dbReference>
<feature type="transmembrane region" description="Helical" evidence="7">
    <location>
        <begin position="209"/>
        <end position="231"/>
    </location>
</feature>
<dbReference type="PANTHER" id="PTHR43744">
    <property type="entry name" value="ABC TRANSPORTER PERMEASE PROTEIN MG189-RELATED-RELATED"/>
    <property type="match status" value="1"/>
</dbReference>
<proteinExistence type="inferred from homology"/>
<feature type="transmembrane region" description="Helical" evidence="7">
    <location>
        <begin position="39"/>
        <end position="57"/>
    </location>
</feature>
<evidence type="ECO:0000256" key="1">
    <source>
        <dbReference type="ARBA" id="ARBA00004651"/>
    </source>
</evidence>
<keyword evidence="5 7" id="KW-1133">Transmembrane helix</keyword>
<dbReference type="PROSITE" id="PS50928">
    <property type="entry name" value="ABC_TM1"/>
    <property type="match status" value="1"/>
</dbReference>
<accession>A0A371NVP6</accession>
<keyword evidence="6 7" id="KW-0472">Membrane</keyword>